<accession>A0AAV4X0M2</accession>
<feature type="compositionally biased region" description="Polar residues" evidence="1">
    <location>
        <begin position="1"/>
        <end position="10"/>
    </location>
</feature>
<evidence type="ECO:0000256" key="1">
    <source>
        <dbReference type="SAM" id="MobiDB-lite"/>
    </source>
</evidence>
<comment type="caution">
    <text evidence="2">The sequence shown here is derived from an EMBL/GenBank/DDBJ whole genome shotgun (WGS) entry which is preliminary data.</text>
</comment>
<proteinExistence type="predicted"/>
<organism evidence="2 3">
    <name type="scientific">Caerostris extrusa</name>
    <name type="common">Bark spider</name>
    <name type="synonym">Caerostris bankana</name>
    <dbReference type="NCBI Taxonomy" id="172846"/>
    <lineage>
        <taxon>Eukaryota</taxon>
        <taxon>Metazoa</taxon>
        <taxon>Ecdysozoa</taxon>
        <taxon>Arthropoda</taxon>
        <taxon>Chelicerata</taxon>
        <taxon>Arachnida</taxon>
        <taxon>Araneae</taxon>
        <taxon>Araneomorphae</taxon>
        <taxon>Entelegynae</taxon>
        <taxon>Araneoidea</taxon>
        <taxon>Araneidae</taxon>
        <taxon>Caerostris</taxon>
    </lineage>
</organism>
<reference evidence="2 3" key="1">
    <citation type="submission" date="2021-06" db="EMBL/GenBank/DDBJ databases">
        <title>Caerostris extrusa draft genome.</title>
        <authorList>
            <person name="Kono N."/>
            <person name="Arakawa K."/>
        </authorList>
    </citation>
    <scope>NUCLEOTIDE SEQUENCE [LARGE SCALE GENOMIC DNA]</scope>
</reference>
<evidence type="ECO:0000313" key="2">
    <source>
        <dbReference type="EMBL" id="GIY88232.1"/>
    </source>
</evidence>
<name>A0AAV4X0M2_CAEEX</name>
<dbReference type="AlphaFoldDB" id="A0AAV4X0M2"/>
<gene>
    <name evidence="2" type="ORF">CEXT_39211</name>
</gene>
<dbReference type="Proteomes" id="UP001054945">
    <property type="component" value="Unassembled WGS sequence"/>
</dbReference>
<evidence type="ECO:0000313" key="3">
    <source>
        <dbReference type="Proteomes" id="UP001054945"/>
    </source>
</evidence>
<sequence length="100" mass="11365">MARCSKSSAVLATGNPLGQALTPTPFPEERQLRSPQRFITLLKHKFISPVTAMTQSTKNFNAFLEHRSLCSHLQGRYNVLAALRKRRDLDFYGQRLRACC</sequence>
<protein>
    <submittedName>
        <fullName evidence="2">Uncharacterized protein</fullName>
    </submittedName>
</protein>
<feature type="region of interest" description="Disordered" evidence="1">
    <location>
        <begin position="1"/>
        <end position="27"/>
    </location>
</feature>
<dbReference type="EMBL" id="BPLR01017033">
    <property type="protein sequence ID" value="GIY88232.1"/>
    <property type="molecule type" value="Genomic_DNA"/>
</dbReference>
<keyword evidence="3" id="KW-1185">Reference proteome</keyword>